<evidence type="ECO:0000313" key="2">
    <source>
        <dbReference type="Proteomes" id="UP000635316"/>
    </source>
</evidence>
<sequence>MSSRNLNNVQEQTRFSNAEIDTIAKFVKDRLFQPKNKKKISAFVCGADIKNSDTARSRMAKIFSEYPRYEVHYPENIFDNLLMGPKAHSLLSLENILADSVDVVIIFPESAGSLVELGAFANHERLVGKLICLPEKKFKNKKSFINYGPHRLIRSSRTGKIIPIDYNDLICPHKKYDIYREIDDAVTKIKKHHPAKTGISNILETEGFILSLIFIVDNIGNIELYKLLKSATSHDEGLCEIAVKSSLSLLISKRLITRTASGYLITNQGSMQIRNEFKRSVLDGARSELMNKLFRRNSVVIYDRMRDDAHL</sequence>
<reference evidence="1 2" key="1">
    <citation type="submission" date="2020-12" db="EMBL/GenBank/DDBJ databases">
        <authorList>
            <person name="Lu T."/>
            <person name="Wang Q."/>
            <person name="Han X."/>
        </authorList>
    </citation>
    <scope>NUCLEOTIDE SEQUENCE [LARGE SCALE GENOMIC DNA]</scope>
    <source>
        <strain evidence="1 2">WQ 585</strain>
    </source>
</reference>
<dbReference type="EMBL" id="JAENGP010000011">
    <property type="protein sequence ID" value="MBK1781590.1"/>
    <property type="molecule type" value="Genomic_DNA"/>
</dbReference>
<dbReference type="RefSeq" id="WP_200236828.1">
    <property type="nucleotide sequence ID" value="NZ_JAENGP010000011.1"/>
</dbReference>
<evidence type="ECO:0000313" key="1">
    <source>
        <dbReference type="EMBL" id="MBK1781590.1"/>
    </source>
</evidence>
<name>A0ABS1EFN8_9BURK</name>
<gene>
    <name evidence="1" type="ORF">JHL22_10200</name>
</gene>
<proteinExistence type="predicted"/>
<protein>
    <submittedName>
        <fullName evidence="1">Retron St85 family effector protein</fullName>
    </submittedName>
</protein>
<accession>A0ABS1EFN8</accession>
<keyword evidence="2" id="KW-1185">Reference proteome</keyword>
<dbReference type="NCBIfam" id="NF038232">
    <property type="entry name" value="STM3845_fam"/>
    <property type="match status" value="1"/>
</dbReference>
<comment type="caution">
    <text evidence="1">The sequence shown here is derived from an EMBL/GenBank/DDBJ whole genome shotgun (WGS) entry which is preliminary data.</text>
</comment>
<dbReference type="Proteomes" id="UP000635316">
    <property type="component" value="Unassembled WGS sequence"/>
</dbReference>
<organism evidence="1 2">
    <name type="scientific">Advenella mandrilli</name>
    <dbReference type="NCBI Taxonomy" id="2800330"/>
    <lineage>
        <taxon>Bacteria</taxon>
        <taxon>Pseudomonadati</taxon>
        <taxon>Pseudomonadota</taxon>
        <taxon>Betaproteobacteria</taxon>
        <taxon>Burkholderiales</taxon>
        <taxon>Alcaligenaceae</taxon>
    </lineage>
</organism>
<dbReference type="InterPro" id="IPR049725">
    <property type="entry name" value="STM3845-like"/>
</dbReference>